<proteinExistence type="predicted"/>
<dbReference type="EMBL" id="VSTH01000051">
    <property type="protein sequence ID" value="TYO65567.1"/>
    <property type="molecule type" value="Genomic_DNA"/>
</dbReference>
<dbReference type="RefSeq" id="WP_148740501.1">
    <property type="nucleotide sequence ID" value="NZ_VSTH01000051.1"/>
</dbReference>
<dbReference type="Proteomes" id="UP000324797">
    <property type="component" value="Unassembled WGS sequence"/>
</dbReference>
<accession>A0A5S4YQ53</accession>
<dbReference type="Pfam" id="PF12961">
    <property type="entry name" value="DUF3850"/>
    <property type="match status" value="1"/>
</dbReference>
<name>A0A5S4YQ53_9BRAD</name>
<evidence type="ECO:0000259" key="1">
    <source>
        <dbReference type="Pfam" id="PF12961"/>
    </source>
</evidence>
<evidence type="ECO:0000313" key="3">
    <source>
        <dbReference type="Proteomes" id="UP000324797"/>
    </source>
</evidence>
<dbReference type="InterPro" id="IPR039440">
    <property type="entry name" value="DUF3850"/>
</dbReference>
<evidence type="ECO:0000313" key="2">
    <source>
        <dbReference type="EMBL" id="TYO65567.1"/>
    </source>
</evidence>
<dbReference type="AlphaFoldDB" id="A0A5S4YQ53"/>
<reference evidence="2 3" key="1">
    <citation type="submission" date="2019-08" db="EMBL/GenBank/DDBJ databases">
        <title>Bradyrhizobium hipponensis sp. nov., a rhizobium isolated from a Lupinus angustifolius root nodule in Tunisia.</title>
        <authorList>
            <person name="Off K."/>
            <person name="Rejili M."/>
            <person name="Mars M."/>
            <person name="Brachmann A."/>
            <person name="Marin M."/>
        </authorList>
    </citation>
    <scope>NUCLEOTIDE SEQUENCE [LARGE SCALE GENOMIC DNA]</scope>
    <source>
        <strain evidence="3">aSej3</strain>
    </source>
</reference>
<feature type="domain" description="DUF3850" evidence="1">
    <location>
        <begin position="7"/>
        <end position="83"/>
    </location>
</feature>
<organism evidence="2 3">
    <name type="scientific">Bradyrhizobium hipponense</name>
    <dbReference type="NCBI Taxonomy" id="2605638"/>
    <lineage>
        <taxon>Bacteria</taxon>
        <taxon>Pseudomonadati</taxon>
        <taxon>Pseudomonadota</taxon>
        <taxon>Alphaproteobacteria</taxon>
        <taxon>Hyphomicrobiales</taxon>
        <taxon>Nitrobacteraceae</taxon>
        <taxon>Bradyrhizobium</taxon>
    </lineage>
</organism>
<sequence length="88" mass="10007">MARFYKKSWTHFFQAIKAGQKLHDVREDEGYQIGDVIVLQEYDNINGRYTGEEQEVEVSYIANRTVPCAFSSAVLSPGYCILSLKVLA</sequence>
<gene>
    <name evidence="2" type="ORF">FXV83_16685</name>
</gene>
<comment type="caution">
    <text evidence="2">The sequence shown here is derived from an EMBL/GenBank/DDBJ whole genome shotgun (WGS) entry which is preliminary data.</text>
</comment>
<protein>
    <submittedName>
        <fullName evidence="2">DUF3850 domain-containing protein</fullName>
    </submittedName>
</protein>
<keyword evidence="3" id="KW-1185">Reference proteome</keyword>
<dbReference type="Gene3D" id="2.30.130.30">
    <property type="entry name" value="Hypothetical protein"/>
    <property type="match status" value="1"/>
</dbReference>